<dbReference type="AlphaFoldDB" id="A0A382WCT4"/>
<accession>A0A382WCT4</accession>
<proteinExistence type="predicted"/>
<reference evidence="1" key="1">
    <citation type="submission" date="2018-05" db="EMBL/GenBank/DDBJ databases">
        <authorList>
            <person name="Lanie J.A."/>
            <person name="Ng W.-L."/>
            <person name="Kazmierczak K.M."/>
            <person name="Andrzejewski T.M."/>
            <person name="Davidsen T.M."/>
            <person name="Wayne K.J."/>
            <person name="Tettelin H."/>
            <person name="Glass J.I."/>
            <person name="Rusch D."/>
            <person name="Podicherti R."/>
            <person name="Tsui H.-C.T."/>
            <person name="Winkler M.E."/>
        </authorList>
    </citation>
    <scope>NUCLEOTIDE SEQUENCE</scope>
</reference>
<evidence type="ECO:0008006" key="2">
    <source>
        <dbReference type="Google" id="ProtNLM"/>
    </source>
</evidence>
<organism evidence="1">
    <name type="scientific">marine metagenome</name>
    <dbReference type="NCBI Taxonomy" id="408172"/>
    <lineage>
        <taxon>unclassified sequences</taxon>
        <taxon>metagenomes</taxon>
        <taxon>ecological metagenomes</taxon>
    </lineage>
</organism>
<feature type="non-terminal residue" evidence="1">
    <location>
        <position position="278"/>
    </location>
</feature>
<feature type="non-terminal residue" evidence="1">
    <location>
        <position position="1"/>
    </location>
</feature>
<sequence>DLSLFQFDYDLNWAAIFMNADGTIYSRYGTQSAAGADAYNSVESLEKTMRRVLTLHANAANYKKYLAGKRGKPKPYKTALEMPGMEKKEEYRKTTQVNNCIHCHNIHDAENHQLHLEGTMTNEKLWRYPLPNNIGLEIDPKDGLKIHKVIAGSAAEKAGLRAGQSVAYMNGQLILSIADIQWVLHHLPNTATNIRIRPWNSNREHILTTRIGWKKTDISWRGSLWNLHPRLRVYMPAAKPNELKQLNLPAGRHALKVQWINNGSAEGQAALKAGLKLN</sequence>
<dbReference type="InterPro" id="IPR036034">
    <property type="entry name" value="PDZ_sf"/>
</dbReference>
<name>A0A382WCT4_9ZZZZ</name>
<gene>
    <name evidence="1" type="ORF">METZ01_LOCUS409501</name>
</gene>
<dbReference type="Gene3D" id="2.30.42.10">
    <property type="match status" value="1"/>
</dbReference>
<dbReference type="SUPFAM" id="SSF50156">
    <property type="entry name" value="PDZ domain-like"/>
    <property type="match status" value="1"/>
</dbReference>
<dbReference type="EMBL" id="UINC01158870">
    <property type="protein sequence ID" value="SVD56647.1"/>
    <property type="molecule type" value="Genomic_DNA"/>
</dbReference>
<protein>
    <recommendedName>
        <fullName evidence="2">PDZ domain-containing protein</fullName>
    </recommendedName>
</protein>
<evidence type="ECO:0000313" key="1">
    <source>
        <dbReference type="EMBL" id="SVD56647.1"/>
    </source>
</evidence>